<evidence type="ECO:0000313" key="1">
    <source>
        <dbReference type="EMBL" id="EKU93358.1"/>
    </source>
</evidence>
<evidence type="ECO:0000313" key="2">
    <source>
        <dbReference type="Proteomes" id="UP000009875"/>
    </source>
</evidence>
<dbReference type="EMBL" id="AGXA01000021">
    <property type="protein sequence ID" value="EKU93358.1"/>
    <property type="molecule type" value="Genomic_DNA"/>
</dbReference>
<dbReference type="STRING" id="883081.HMPREF9698_01106"/>
<keyword evidence="2" id="KW-1185">Reference proteome</keyword>
<name>K9E9K5_9LACT</name>
<dbReference type="Proteomes" id="UP000009875">
    <property type="component" value="Unassembled WGS sequence"/>
</dbReference>
<gene>
    <name evidence="1" type="ORF">HMPREF9698_01106</name>
</gene>
<sequence length="95" mass="11300">MKEVTIKMIPTQDEFPEVTDTTTTTPHKLEVYPDYYQTEIRSDWYQTERLPVKALEEINRVDVSLAYREILEDDPNSDRLFQFSTDPDLIWKGEI</sequence>
<comment type="caution">
    <text evidence="1">The sequence shown here is derived from an EMBL/GenBank/DDBJ whole genome shotgun (WGS) entry which is preliminary data.</text>
</comment>
<organism evidence="1 2">
    <name type="scientific">Alloiococcus otitis ATCC 51267</name>
    <dbReference type="NCBI Taxonomy" id="883081"/>
    <lineage>
        <taxon>Bacteria</taxon>
        <taxon>Bacillati</taxon>
        <taxon>Bacillota</taxon>
        <taxon>Bacilli</taxon>
        <taxon>Lactobacillales</taxon>
        <taxon>Carnobacteriaceae</taxon>
        <taxon>Alloiococcus</taxon>
    </lineage>
</organism>
<reference evidence="1 2" key="1">
    <citation type="submission" date="2012-09" db="EMBL/GenBank/DDBJ databases">
        <title>The Genome Sequence of Alloiococcus otitis ATCC 51267.</title>
        <authorList>
            <consortium name="The Broad Institute Genome Sequencing Platform"/>
            <person name="Earl A."/>
            <person name="Ward D."/>
            <person name="Feldgarden M."/>
            <person name="Gevers D."/>
            <person name="Huys G."/>
            <person name="Walker B."/>
            <person name="Young S.K."/>
            <person name="Zeng Q."/>
            <person name="Gargeya S."/>
            <person name="Fitzgerald M."/>
            <person name="Haas B."/>
            <person name="Abouelleil A."/>
            <person name="Alvarado L."/>
            <person name="Arachchi H.M."/>
            <person name="Berlin A.M."/>
            <person name="Chapman S.B."/>
            <person name="Goldberg J."/>
            <person name="Griggs A."/>
            <person name="Gujja S."/>
            <person name="Hansen M."/>
            <person name="Howarth C."/>
            <person name="Imamovic A."/>
            <person name="Larimer J."/>
            <person name="McCowen C."/>
            <person name="Montmayeur A."/>
            <person name="Murphy C."/>
            <person name="Neiman D."/>
            <person name="Pearson M."/>
            <person name="Priest M."/>
            <person name="Roberts A."/>
            <person name="Saif S."/>
            <person name="Shea T."/>
            <person name="Sisk P."/>
            <person name="Sykes S."/>
            <person name="Wortman J."/>
            <person name="Nusbaum C."/>
            <person name="Birren B."/>
        </authorList>
    </citation>
    <scope>NUCLEOTIDE SEQUENCE [LARGE SCALE GENOMIC DNA]</scope>
    <source>
        <strain evidence="1 2">ATCC 51267</strain>
    </source>
</reference>
<protein>
    <submittedName>
        <fullName evidence="1">Uncharacterized protein</fullName>
    </submittedName>
</protein>
<dbReference type="HOGENOM" id="CLU_2366668_0_0_9"/>
<dbReference type="AlphaFoldDB" id="K9E9K5"/>
<accession>K9E9K5</accession>
<proteinExistence type="predicted"/>